<accession>A0A840FEW4</accession>
<dbReference type="EMBL" id="JACIFZ010000002">
    <property type="protein sequence ID" value="MBB4221096.1"/>
    <property type="molecule type" value="Genomic_DNA"/>
</dbReference>
<comment type="caution">
    <text evidence="2">The sequence shown here is derived from an EMBL/GenBank/DDBJ whole genome shotgun (WGS) entry which is preliminary data.</text>
</comment>
<evidence type="ECO:0008006" key="4">
    <source>
        <dbReference type="Google" id="ProtNLM"/>
    </source>
</evidence>
<feature type="signal peptide" evidence="1">
    <location>
        <begin position="1"/>
        <end position="19"/>
    </location>
</feature>
<gene>
    <name evidence="2" type="ORF">GGD71_001856</name>
</gene>
<keyword evidence="1" id="KW-0732">Signal</keyword>
<dbReference type="Proteomes" id="UP000524450">
    <property type="component" value="Unassembled WGS sequence"/>
</dbReference>
<evidence type="ECO:0000256" key="1">
    <source>
        <dbReference type="SAM" id="SignalP"/>
    </source>
</evidence>
<feature type="chain" id="PRO_5032600259" description="DUF1795 domain-containing protein" evidence="1">
    <location>
        <begin position="20"/>
        <end position="201"/>
    </location>
</feature>
<dbReference type="RefSeq" id="WP_184637108.1">
    <property type="nucleotide sequence ID" value="NZ_JACIFZ010000002.1"/>
</dbReference>
<organism evidence="2 3">
    <name type="scientific">Variovorax guangxiensis</name>
    <dbReference type="NCBI Taxonomy" id="1775474"/>
    <lineage>
        <taxon>Bacteria</taxon>
        <taxon>Pseudomonadati</taxon>
        <taxon>Pseudomonadota</taxon>
        <taxon>Betaproteobacteria</taxon>
        <taxon>Burkholderiales</taxon>
        <taxon>Comamonadaceae</taxon>
        <taxon>Variovorax</taxon>
    </lineage>
</organism>
<proteinExistence type="predicted"/>
<evidence type="ECO:0000313" key="2">
    <source>
        <dbReference type="EMBL" id="MBB4221096.1"/>
    </source>
</evidence>
<reference evidence="2 3" key="1">
    <citation type="submission" date="2020-08" db="EMBL/GenBank/DDBJ databases">
        <title>Genomic Encyclopedia of Type Strains, Phase IV (KMG-V): Genome sequencing to study the core and pangenomes of soil and plant-associated prokaryotes.</title>
        <authorList>
            <person name="Whitman W."/>
        </authorList>
    </citation>
    <scope>NUCLEOTIDE SEQUENCE [LARGE SCALE GENOMIC DNA]</scope>
    <source>
        <strain evidence="2 3">34/80</strain>
    </source>
</reference>
<protein>
    <recommendedName>
        <fullName evidence="4">DUF1795 domain-containing protein</fullName>
    </recommendedName>
</protein>
<sequence length="201" mass="22080">MRLLIAAFLSALLCACASAPGRAPSATEPATESAPAQPTGVQWRYINSKSYEAANAGLGNSHRFESSVGWIDVYVYDMKRSWQPGVGDPQFDDHFRSTIAEVQRAAAQGVYASAKIGPTKDVRIEGLTFRTVSFRLVHSRDGKAYDSFTYLAVRNGKLLKYRMSFNTPAPANVDAISREFIERNVRTGPDTPVGTRQLRST</sequence>
<dbReference type="AlphaFoldDB" id="A0A840FEW4"/>
<name>A0A840FEW4_9BURK</name>
<dbReference type="PROSITE" id="PS51257">
    <property type="entry name" value="PROKAR_LIPOPROTEIN"/>
    <property type="match status" value="1"/>
</dbReference>
<evidence type="ECO:0000313" key="3">
    <source>
        <dbReference type="Proteomes" id="UP000524450"/>
    </source>
</evidence>